<dbReference type="PROSITE" id="PS51746">
    <property type="entry name" value="PPM_2"/>
    <property type="match status" value="1"/>
</dbReference>
<dbReference type="InterPro" id="IPR015655">
    <property type="entry name" value="PP2C"/>
</dbReference>
<reference evidence="2" key="1">
    <citation type="journal article" date="2014" name="Nat. Commun.">
        <title>The emerging biofuel crop Camelina sativa retains a highly undifferentiated hexaploid genome structure.</title>
        <authorList>
            <person name="Kagale S."/>
            <person name="Koh C."/>
            <person name="Nixon J."/>
            <person name="Bollina V."/>
            <person name="Clarke W.E."/>
            <person name="Tuteja R."/>
            <person name="Spillane C."/>
            <person name="Robinson S.J."/>
            <person name="Links M.G."/>
            <person name="Clarke C."/>
            <person name="Higgins E.E."/>
            <person name="Huebert T."/>
            <person name="Sharpe A.G."/>
            <person name="Parkin I.A."/>
        </authorList>
    </citation>
    <scope>NUCLEOTIDE SEQUENCE [LARGE SCALE GENOMIC DNA]</scope>
    <source>
        <strain evidence="2">cv. DH55</strain>
    </source>
</reference>
<dbReference type="SMART" id="SM00331">
    <property type="entry name" value="PP2C_SIG"/>
    <property type="match status" value="1"/>
</dbReference>
<dbReference type="InterPro" id="IPR001932">
    <property type="entry name" value="PPM-type_phosphatase-like_dom"/>
</dbReference>
<name>A0ABM0WJM2_CAMSA</name>
<gene>
    <name evidence="3" type="primary">LOC104751717</name>
</gene>
<proteinExistence type="predicted"/>
<dbReference type="SMART" id="SM00332">
    <property type="entry name" value="PP2Cc"/>
    <property type="match status" value="1"/>
</dbReference>
<dbReference type="SUPFAM" id="SSF81606">
    <property type="entry name" value="PP2C-like"/>
    <property type="match status" value="1"/>
</dbReference>
<dbReference type="RefSeq" id="XP_010472028.1">
    <property type="nucleotide sequence ID" value="XM_010473726.2"/>
</dbReference>
<evidence type="ECO:0000259" key="1">
    <source>
        <dbReference type="PROSITE" id="PS51746"/>
    </source>
</evidence>
<dbReference type="InterPro" id="IPR036457">
    <property type="entry name" value="PPM-type-like_dom_sf"/>
</dbReference>
<evidence type="ECO:0000313" key="3">
    <source>
        <dbReference type="RefSeq" id="XP_010472028.1"/>
    </source>
</evidence>
<dbReference type="Pfam" id="PF00481">
    <property type="entry name" value="PP2C"/>
    <property type="match status" value="1"/>
</dbReference>
<dbReference type="Proteomes" id="UP000694864">
    <property type="component" value="Chromosome 16"/>
</dbReference>
<dbReference type="GeneID" id="104751717"/>
<organism evidence="2 3">
    <name type="scientific">Camelina sativa</name>
    <name type="common">False flax</name>
    <name type="synonym">Myagrum sativum</name>
    <dbReference type="NCBI Taxonomy" id="90675"/>
    <lineage>
        <taxon>Eukaryota</taxon>
        <taxon>Viridiplantae</taxon>
        <taxon>Streptophyta</taxon>
        <taxon>Embryophyta</taxon>
        <taxon>Tracheophyta</taxon>
        <taxon>Spermatophyta</taxon>
        <taxon>Magnoliopsida</taxon>
        <taxon>eudicotyledons</taxon>
        <taxon>Gunneridae</taxon>
        <taxon>Pentapetalae</taxon>
        <taxon>rosids</taxon>
        <taxon>malvids</taxon>
        <taxon>Brassicales</taxon>
        <taxon>Brassicaceae</taxon>
        <taxon>Camelineae</taxon>
        <taxon>Camelina</taxon>
    </lineage>
</organism>
<evidence type="ECO:0000313" key="2">
    <source>
        <dbReference type="Proteomes" id="UP000694864"/>
    </source>
</evidence>
<reference evidence="3" key="2">
    <citation type="submission" date="2025-08" db="UniProtKB">
        <authorList>
            <consortium name="RefSeq"/>
        </authorList>
    </citation>
    <scope>IDENTIFICATION</scope>
    <source>
        <tissue evidence="3">Leaf</tissue>
    </source>
</reference>
<accession>A0ABM0WJM2</accession>
<keyword evidence="2" id="KW-1185">Reference proteome</keyword>
<feature type="domain" description="PPM-type phosphatase" evidence="1">
    <location>
        <begin position="33"/>
        <end position="283"/>
    </location>
</feature>
<protein>
    <submittedName>
        <fullName evidence="3">Probable protein phosphatase 2C 17 isoform X1</fullName>
    </submittedName>
</protein>
<dbReference type="Gene3D" id="3.60.40.10">
    <property type="entry name" value="PPM-type phosphatase domain"/>
    <property type="match status" value="1"/>
</dbReference>
<dbReference type="CDD" id="cd00143">
    <property type="entry name" value="PP2Cc"/>
    <property type="match status" value="1"/>
</dbReference>
<sequence>MSLATRFINSIGLVVVAQKTNSGKGRNGEGGIKYGFSLIKGKSNHSMEDYHVAKFINLNDNELGIFAIFDGHKGDSVPAYLQKHLFPNILKDGEFLVGPRRAIAKAYENTDQMILSDTGSDLDSGGSTAVTAILINGKVLWIANVGDSRAILSRRGKAKQLSVDHDPDDDSERSMIESKGGFVTNRPGDVPQVNGLLAVSRVFGDKNLKAYLNSEPDIKDVTIESHTEFLILASDGISKVMTNQEAVDVVKKVRDPKEAAKQLIAEALKRNSKDDISCIVIRFRLESSFASRI</sequence>
<dbReference type="PANTHER" id="PTHR47992">
    <property type="entry name" value="PROTEIN PHOSPHATASE"/>
    <property type="match status" value="1"/>
</dbReference>